<evidence type="ECO:0000313" key="2">
    <source>
        <dbReference type="Proteomes" id="UP001161391"/>
    </source>
</evidence>
<evidence type="ECO:0000313" key="1">
    <source>
        <dbReference type="EMBL" id="GLQ24050.1"/>
    </source>
</evidence>
<proteinExistence type="predicted"/>
<dbReference type="EMBL" id="BSNK01000002">
    <property type="protein sequence ID" value="GLQ24050.1"/>
    <property type="molecule type" value="Genomic_DNA"/>
</dbReference>
<dbReference type="Proteomes" id="UP001161391">
    <property type="component" value="Unassembled WGS sequence"/>
</dbReference>
<gene>
    <name evidence="1" type="ORF">GCM10007853_19240</name>
</gene>
<name>A0ABQ5VBI9_9PROT</name>
<evidence type="ECO:0008006" key="3">
    <source>
        <dbReference type="Google" id="ProtNLM"/>
    </source>
</evidence>
<organism evidence="1 2">
    <name type="scientific">Algimonas ampicilliniresistens</name>
    <dbReference type="NCBI Taxonomy" id="1298735"/>
    <lineage>
        <taxon>Bacteria</taxon>
        <taxon>Pseudomonadati</taxon>
        <taxon>Pseudomonadota</taxon>
        <taxon>Alphaproteobacteria</taxon>
        <taxon>Maricaulales</taxon>
        <taxon>Robiginitomaculaceae</taxon>
        <taxon>Algimonas</taxon>
    </lineage>
</organism>
<reference evidence="1" key="1">
    <citation type="journal article" date="2014" name="Int. J. Syst. Evol. Microbiol.">
        <title>Complete genome of a new Firmicutes species belonging to the dominant human colonic microbiota ('Ruminococcus bicirculans') reveals two chromosomes and a selective capacity to utilize plant glucans.</title>
        <authorList>
            <consortium name="NISC Comparative Sequencing Program"/>
            <person name="Wegmann U."/>
            <person name="Louis P."/>
            <person name="Goesmann A."/>
            <person name="Henrissat B."/>
            <person name="Duncan S.H."/>
            <person name="Flint H.J."/>
        </authorList>
    </citation>
    <scope>NUCLEOTIDE SEQUENCE</scope>
    <source>
        <strain evidence="1">NBRC 108219</strain>
    </source>
</reference>
<comment type="caution">
    <text evidence="1">The sequence shown here is derived from an EMBL/GenBank/DDBJ whole genome shotgun (WGS) entry which is preliminary data.</text>
</comment>
<sequence>MFAEGIMAEPFKGGQEPTLFPMMKAGSEDAATSIFFAVIGLVHPYRDRLLRSVGKSAYKNGNDYTCVLRPSIGGRLSDKDIPDAKIILDQKTRWEALVEVKIGSADLDQPQLGRYLNRAIEQKVDALITVSNEMCADPAMPPLRLKPAEKRLRKIDHFHWSWRYLTHQAQEVLQDETLDPVESAILIQFIDFLQHGASKVNGYHAMPTCWPQFVDTVRDKGTPSNDDIDDVIAGWFQESADLSMILTEALDVNVSQVIESPSAELRKEEAENRFEKDRDLSARFALPNKSYLQVDLDIDGRCFRFETAHKPTDRVKTSSKQVEHFLKMFVSSDNPDEWGDHSDVRLFARWARKRTLTDIPMSDALLNLHDGTLKDIEFVDSDRDLRELIIRYTPTGASSAIKSRKKSIEFLESQALYFAETYVDMSD</sequence>
<keyword evidence="2" id="KW-1185">Reference proteome</keyword>
<protein>
    <recommendedName>
        <fullName evidence="3">PD-(D/E)XK nuclease superfamily protein</fullName>
    </recommendedName>
</protein>
<accession>A0ABQ5VBI9</accession>
<reference evidence="1" key="2">
    <citation type="submission" date="2023-01" db="EMBL/GenBank/DDBJ databases">
        <title>Draft genome sequence of Algimonas ampicilliniresistens strain NBRC 108219.</title>
        <authorList>
            <person name="Sun Q."/>
            <person name="Mori K."/>
        </authorList>
    </citation>
    <scope>NUCLEOTIDE SEQUENCE</scope>
    <source>
        <strain evidence="1">NBRC 108219</strain>
    </source>
</reference>